<keyword evidence="1" id="KW-1133">Transmembrane helix</keyword>
<dbReference type="eggNOG" id="ENOG5032RC6">
    <property type="taxonomic scope" value="Bacteria"/>
</dbReference>
<evidence type="ECO:0000256" key="1">
    <source>
        <dbReference type="SAM" id="Phobius"/>
    </source>
</evidence>
<keyword evidence="1" id="KW-0812">Transmembrane</keyword>
<protein>
    <submittedName>
        <fullName evidence="2">Homoserine dehydrogenase</fullName>
    </submittedName>
</protein>
<dbReference type="Pfam" id="PF13057">
    <property type="entry name" value="DUF3919"/>
    <property type="match status" value="1"/>
</dbReference>
<organism evidence="2 3">
    <name type="scientific">Bacillus gaemokensis</name>
    <dbReference type="NCBI Taxonomy" id="574375"/>
    <lineage>
        <taxon>Bacteria</taxon>
        <taxon>Bacillati</taxon>
        <taxon>Bacillota</taxon>
        <taxon>Bacilli</taxon>
        <taxon>Bacillales</taxon>
        <taxon>Bacillaceae</taxon>
        <taxon>Bacillus</taxon>
        <taxon>Bacillus cereus group</taxon>
    </lineage>
</organism>
<comment type="caution">
    <text evidence="2">The sequence shown here is derived from an EMBL/GenBank/DDBJ whole genome shotgun (WGS) entry which is preliminary data.</text>
</comment>
<name>A0A073KFX2_9BACI</name>
<gene>
    <name evidence="2" type="ORF">BAGA_12555</name>
</gene>
<accession>A0A073KFX2</accession>
<keyword evidence="1" id="KW-0472">Membrane</keyword>
<dbReference type="STRING" id="574375.AZF08_06820"/>
<dbReference type="OrthoDB" id="2630321at2"/>
<keyword evidence="3" id="KW-1185">Reference proteome</keyword>
<reference evidence="2 3" key="1">
    <citation type="submission" date="2014-06" db="EMBL/GenBank/DDBJ databases">
        <title>Draft genome sequence of Bacillus gaemokensis JCM 15801 (MCCC 1A00707).</title>
        <authorList>
            <person name="Lai Q."/>
            <person name="Liu Y."/>
            <person name="Shao Z."/>
        </authorList>
    </citation>
    <scope>NUCLEOTIDE SEQUENCE [LARGE SCALE GENOMIC DNA]</scope>
    <source>
        <strain evidence="2 3">JCM 15801</strain>
    </source>
</reference>
<dbReference type="EMBL" id="JOTM01000002">
    <property type="protein sequence ID" value="KEK25440.1"/>
    <property type="molecule type" value="Genomic_DNA"/>
</dbReference>
<proteinExistence type="predicted"/>
<dbReference type="Proteomes" id="UP000027778">
    <property type="component" value="Unassembled WGS sequence"/>
</dbReference>
<sequence>MKRLSFQILLFVFCMIASLIVFYVLEKQLYNHVTIVNDKQAVLERVNESLPNEVKVRHEKWGEVVVTDEVRLHAIVSFFDRIRMEETEAKIHEQVFTGEVTYLNGHKRTFAVGDLFQYEESVYGKNGTDPMISAFQTYLLGLYYTPESISDFFASAKEVVVRQGDIVRSTDLTRLLDSIRQAKQITDYGEIQELLQSQKDPIGYMTAYKTGKHVKNERKDILTISVYPSYFVVQYLGDNNGNVMYMKGSLAALFVKESAS</sequence>
<feature type="transmembrane region" description="Helical" evidence="1">
    <location>
        <begin position="6"/>
        <end position="25"/>
    </location>
</feature>
<evidence type="ECO:0000313" key="2">
    <source>
        <dbReference type="EMBL" id="KEK25440.1"/>
    </source>
</evidence>
<dbReference type="AlphaFoldDB" id="A0A073KFX2"/>
<dbReference type="InterPro" id="IPR025031">
    <property type="entry name" value="DUF3919"/>
</dbReference>
<evidence type="ECO:0000313" key="3">
    <source>
        <dbReference type="Proteomes" id="UP000027778"/>
    </source>
</evidence>
<dbReference type="RefSeq" id="WP_033673293.1">
    <property type="nucleotide sequence ID" value="NZ_JOTM01000002.1"/>
</dbReference>